<dbReference type="SMART" id="SM00233">
    <property type="entry name" value="PH"/>
    <property type="match status" value="1"/>
</dbReference>
<feature type="compositionally biased region" description="Polar residues" evidence="1">
    <location>
        <begin position="552"/>
        <end position="571"/>
    </location>
</feature>
<dbReference type="InterPro" id="IPR011993">
    <property type="entry name" value="PH-like_dom_sf"/>
</dbReference>
<feature type="region of interest" description="Disordered" evidence="1">
    <location>
        <begin position="954"/>
        <end position="1058"/>
    </location>
</feature>
<evidence type="ECO:0000313" key="3">
    <source>
        <dbReference type="EMBL" id="KAG2227873.1"/>
    </source>
</evidence>
<protein>
    <recommendedName>
        <fullName evidence="2">PH domain-containing protein</fullName>
    </recommendedName>
</protein>
<evidence type="ECO:0000313" key="4">
    <source>
        <dbReference type="Proteomes" id="UP000646827"/>
    </source>
</evidence>
<sequence>MLVAQQNSYQRRASSPNESLASETDQQQSVHPLRPVTPTGSTSTTMNGMRLSTNNSNNTNTSRSVSFRPARFIKATPTATNYDQVSNDMKRFVQSFDNYNQKLYVEGYLFKHNPTESSRIRCFAELCGSTLSMWDAEIQSQRVMPQYIIISAEAIVEQQDKRMFMLQLSTSSSKQQQKIIHLEASDESTLLRWISAIRLACFEKNKLHLIFTQKLLLRHFDPSVEMQQNTKWDANWQVSICGSDWQKQYITVGTISGHQQQQQHRNTKLFGSGNKLSLGAGQGNEPRLVFMDTKKSKSATLTMTSITHAYAIYPESPQLIEKSCIMRIDGLVLRKGSKNAEEGHVLVMADHCQDMATGLLAIFDACKMHGRPEQLITDPTHEQSLNYGDSGSSRLFLETEDVVSFMDQHNHHKDISINTVFMEALNKKLSEPIRPSGAGMRANSLPLITVACEDGTSSVSSNSETPFVPLRQRSASADLLAAYNSDDDNDDDDNESGQRQPGASKNRRPSGDSRFKFSRQVADSSDESEEDDDEEEDEDEESDSDDEPIAKTRSQLASRAGSTVGLSFTPNDKSDSLIPDFDFGNGFDVPRSPASNSGGISAARGSDTISGRSSPLLDTCQSDFDSVVVSNSTSTNRKGSFASTLQKDNSSQQRQKQQQYSQQQQQASSSLFGDFSLSMDFDKYMDSKASFSSEAARKYSLPSNVKLSVERESIDRQSFSGGGSSSGSSFFGHLAPSVDYARRRRSSWDHQQNPHWMDEYEYDDSYFKRSIDRQQQQQQQQHSYQRHPYDVEHGSGGGQYEDNDDNTPMIPALTDHFAPQNSLLDTYLGDQLTAKEQIEYCRATGQPLIQVEDTKPQVPNGGFVGAISRRERNRKEGNNLRVNERVQQHHVDRNLLEREKERRIFEQRQQQWVKYHQQQQIIMYNNGYMPGPPPPPSGMAMMYPGAAPGTVPPSLHPYMAGPPPPPPPPISMGSPLTPTSPMSPGPHYMMSPGAMGSPQGLRPNGPRSPSMSSPAAPNSRRSSRPLLDSIEDDSAVMMTRYNNNSNSSNNRPILRTKD</sequence>
<dbReference type="CDD" id="cd00821">
    <property type="entry name" value="PH"/>
    <property type="match status" value="1"/>
</dbReference>
<feature type="compositionally biased region" description="Low complexity" evidence="1">
    <location>
        <begin position="650"/>
        <end position="667"/>
    </location>
</feature>
<feature type="region of interest" description="Disordered" evidence="1">
    <location>
        <begin position="1"/>
        <end position="64"/>
    </location>
</feature>
<dbReference type="Pfam" id="PF25381">
    <property type="entry name" value="PH_26"/>
    <property type="match status" value="1"/>
</dbReference>
<feature type="compositionally biased region" description="Polar residues" evidence="1">
    <location>
        <begin position="637"/>
        <end position="649"/>
    </location>
</feature>
<dbReference type="AlphaFoldDB" id="A0A8H7VT66"/>
<feature type="region of interest" description="Disordered" evidence="1">
    <location>
        <begin position="770"/>
        <end position="806"/>
    </location>
</feature>
<reference evidence="3 4" key="1">
    <citation type="submission" date="2020-12" db="EMBL/GenBank/DDBJ databases">
        <title>Metabolic potential, ecology and presence of endohyphal bacteria is reflected in genomic diversity of Mucoromycotina.</title>
        <authorList>
            <person name="Muszewska A."/>
            <person name="Okrasinska A."/>
            <person name="Steczkiewicz K."/>
            <person name="Drgas O."/>
            <person name="Orlowska M."/>
            <person name="Perlinska-Lenart U."/>
            <person name="Aleksandrzak-Piekarczyk T."/>
            <person name="Szatraj K."/>
            <person name="Zielenkiewicz U."/>
            <person name="Pilsyk S."/>
            <person name="Malc E."/>
            <person name="Mieczkowski P."/>
            <person name="Kruszewska J.S."/>
            <person name="Biernat P."/>
            <person name="Pawlowska J."/>
        </authorList>
    </citation>
    <scope>NUCLEOTIDE SEQUENCE [LARGE SCALE GENOMIC DNA]</scope>
    <source>
        <strain evidence="3 4">CBS 142.35</strain>
    </source>
</reference>
<feature type="compositionally biased region" description="Polar residues" evidence="1">
    <location>
        <begin position="1"/>
        <end position="30"/>
    </location>
</feature>
<dbReference type="OrthoDB" id="5563754at2759"/>
<dbReference type="InterPro" id="IPR058155">
    <property type="entry name" value="Skg3/CAF120-like_PH"/>
</dbReference>
<gene>
    <name evidence="3" type="ORF">INT45_002111</name>
</gene>
<feature type="compositionally biased region" description="Low complexity" evidence="1">
    <location>
        <begin position="1007"/>
        <end position="1020"/>
    </location>
</feature>
<name>A0A8H7VT66_9FUNG</name>
<feature type="domain" description="PH" evidence="2">
    <location>
        <begin position="102"/>
        <end position="202"/>
    </location>
</feature>
<proteinExistence type="predicted"/>
<feature type="region of interest" description="Disordered" evidence="1">
    <location>
        <begin position="631"/>
        <end position="667"/>
    </location>
</feature>
<feature type="compositionally biased region" description="Acidic residues" evidence="1">
    <location>
        <begin position="524"/>
        <end position="547"/>
    </location>
</feature>
<dbReference type="Pfam" id="PF00169">
    <property type="entry name" value="PH"/>
    <property type="match status" value="1"/>
</dbReference>
<feature type="region of interest" description="Disordered" evidence="1">
    <location>
        <begin position="483"/>
        <end position="614"/>
    </location>
</feature>
<dbReference type="Proteomes" id="UP000646827">
    <property type="component" value="Unassembled WGS sequence"/>
</dbReference>
<dbReference type="InterPro" id="IPR001849">
    <property type="entry name" value="PH_domain"/>
</dbReference>
<feature type="compositionally biased region" description="Polar residues" evidence="1">
    <location>
        <begin position="38"/>
        <end position="51"/>
    </location>
</feature>
<dbReference type="SUPFAM" id="SSF50729">
    <property type="entry name" value="PH domain-like"/>
    <property type="match status" value="1"/>
</dbReference>
<feature type="compositionally biased region" description="Low complexity" evidence="1">
    <location>
        <begin position="52"/>
        <end position="62"/>
    </location>
</feature>
<evidence type="ECO:0000259" key="2">
    <source>
        <dbReference type="PROSITE" id="PS50003"/>
    </source>
</evidence>
<organism evidence="3 4">
    <name type="scientific">Circinella minor</name>
    <dbReference type="NCBI Taxonomy" id="1195481"/>
    <lineage>
        <taxon>Eukaryota</taxon>
        <taxon>Fungi</taxon>
        <taxon>Fungi incertae sedis</taxon>
        <taxon>Mucoromycota</taxon>
        <taxon>Mucoromycotina</taxon>
        <taxon>Mucoromycetes</taxon>
        <taxon>Mucorales</taxon>
        <taxon>Lichtheimiaceae</taxon>
        <taxon>Circinella</taxon>
    </lineage>
</organism>
<evidence type="ECO:0000256" key="1">
    <source>
        <dbReference type="SAM" id="MobiDB-lite"/>
    </source>
</evidence>
<feature type="compositionally biased region" description="Pro residues" evidence="1">
    <location>
        <begin position="954"/>
        <end position="970"/>
    </location>
</feature>
<dbReference type="PROSITE" id="PS50003">
    <property type="entry name" value="PH_DOMAIN"/>
    <property type="match status" value="1"/>
</dbReference>
<dbReference type="Gene3D" id="2.30.29.30">
    <property type="entry name" value="Pleckstrin-homology domain (PH domain)/Phosphotyrosine-binding domain (PTB)"/>
    <property type="match status" value="1"/>
</dbReference>
<accession>A0A8H7VT66</accession>
<feature type="compositionally biased region" description="Acidic residues" evidence="1">
    <location>
        <begin position="485"/>
        <end position="495"/>
    </location>
</feature>
<keyword evidence="4" id="KW-1185">Reference proteome</keyword>
<comment type="caution">
    <text evidence="3">The sequence shown here is derived from an EMBL/GenBank/DDBJ whole genome shotgun (WGS) entry which is preliminary data.</text>
</comment>
<dbReference type="EMBL" id="JAEPRB010000004">
    <property type="protein sequence ID" value="KAG2227873.1"/>
    <property type="molecule type" value="Genomic_DNA"/>
</dbReference>